<gene>
    <name evidence="1" type="ORF">H9779_07950</name>
</gene>
<evidence type="ECO:0000313" key="2">
    <source>
        <dbReference type="Proteomes" id="UP000824259"/>
    </source>
</evidence>
<dbReference type="AlphaFoldDB" id="A0A9D2RIN0"/>
<proteinExistence type="predicted"/>
<dbReference type="EMBL" id="DWYR01000025">
    <property type="protein sequence ID" value="HJA99512.1"/>
    <property type="molecule type" value="Genomic_DNA"/>
</dbReference>
<accession>A0A9D2RIN0</accession>
<reference evidence="1" key="1">
    <citation type="journal article" date="2021" name="PeerJ">
        <title>Extensive microbial diversity within the chicken gut microbiome revealed by metagenomics and culture.</title>
        <authorList>
            <person name="Gilroy R."/>
            <person name="Ravi A."/>
            <person name="Getino M."/>
            <person name="Pursley I."/>
            <person name="Horton D.L."/>
            <person name="Alikhan N.F."/>
            <person name="Baker D."/>
            <person name="Gharbi K."/>
            <person name="Hall N."/>
            <person name="Watson M."/>
            <person name="Adriaenssens E.M."/>
            <person name="Foster-Nyarko E."/>
            <person name="Jarju S."/>
            <person name="Secka A."/>
            <person name="Antonio M."/>
            <person name="Oren A."/>
            <person name="Chaudhuri R.R."/>
            <person name="La Ragione R."/>
            <person name="Hildebrand F."/>
            <person name="Pallen M.J."/>
        </authorList>
    </citation>
    <scope>NUCLEOTIDE SEQUENCE</scope>
    <source>
        <strain evidence="1">CHK169-11906</strain>
    </source>
</reference>
<sequence length="785" mass="86112">MKKENLLRFVPVVFLTAATLLPGCSKSDGVDEQKGPSREKIEIKATTERRTLATAEGRTSLGSNDEVLWSEADNFAVYALEPEVSTPEVFSLVSGAGTTSATFNGYQPEGSSFLALYGQNSTQGNLSLTLPAEQTYVKEGFAPYVNPMAAVTNDLTAGLSFRNLSGILELHVTGIKTVESIRVAADFVISGNFSVDPETLEFSYTDDGTGAMQVTLTGINEELDAATAKRFYVVVPPGTYESLGVEITNTDGTSIYCLTSDPIVVERNQIVPVMGLVDGEEDVREPIADIFVDQEKSNWHFVEVYTQKSAECTEFAFMYATDEYLESWMAENPGKTERDMVYSEGIVYREDIRFNYENYPGTTYHFYTLGFDAEGTEYPLSHITYTMEMPYDPALEVNANIPEESIGETSALVEFTATGGDQTIYATLWQKTDFGDAGPVWEQMLYTTALSPEYQVEISDGGGSVAKELTGLLPNRNYMLFVLSENGEGRYSQMKSYEFTTKEHISNNAAVTITEASVEDIKASFNMTLTDGAVSYKALIVTKYTYDYYQEHGLNMSDEIASLDVDIKTESLYTAQNLMPETDYYIAAVAFGEDGNYGPLCALPFRTTAYIPVDDPNFNQLLGDWMVSYSDLGSEAAGAPFKVTVSPDVNGKTFLITGLMAMEPEVSVPARFVNGGICLDAGTLVMVDGSREVHLALYSEGMLVISGSYLGTLSGDRIVFAGYNVNYSVGGLIFTQYDPSSGYTGNYYPPMLLNLAFEKIPDGTSFSSTQTFTRVDPVTPNWTVW</sequence>
<protein>
    <submittedName>
        <fullName evidence="1">Uncharacterized protein</fullName>
    </submittedName>
</protein>
<organism evidence="1 2">
    <name type="scientific">Candidatus Alistipes avicola</name>
    <dbReference type="NCBI Taxonomy" id="2838432"/>
    <lineage>
        <taxon>Bacteria</taxon>
        <taxon>Pseudomonadati</taxon>
        <taxon>Bacteroidota</taxon>
        <taxon>Bacteroidia</taxon>
        <taxon>Bacteroidales</taxon>
        <taxon>Rikenellaceae</taxon>
        <taxon>Alistipes</taxon>
    </lineage>
</organism>
<dbReference type="SUPFAM" id="SSF49265">
    <property type="entry name" value="Fibronectin type III"/>
    <property type="match status" value="1"/>
</dbReference>
<name>A0A9D2RIN0_9BACT</name>
<evidence type="ECO:0000313" key="1">
    <source>
        <dbReference type="EMBL" id="HJA99512.1"/>
    </source>
</evidence>
<dbReference type="InterPro" id="IPR036116">
    <property type="entry name" value="FN3_sf"/>
</dbReference>
<reference evidence="1" key="2">
    <citation type="submission" date="2021-04" db="EMBL/GenBank/DDBJ databases">
        <authorList>
            <person name="Gilroy R."/>
        </authorList>
    </citation>
    <scope>NUCLEOTIDE SEQUENCE</scope>
    <source>
        <strain evidence="1">CHK169-11906</strain>
    </source>
</reference>
<dbReference type="Proteomes" id="UP000824259">
    <property type="component" value="Unassembled WGS sequence"/>
</dbReference>
<comment type="caution">
    <text evidence="1">The sequence shown here is derived from an EMBL/GenBank/DDBJ whole genome shotgun (WGS) entry which is preliminary data.</text>
</comment>